<gene>
    <name evidence="2" type="ORF">CHARACLAT_012304</name>
</gene>
<comment type="caution">
    <text evidence="2">The sequence shown here is derived from an EMBL/GenBank/DDBJ whole genome shotgun (WGS) entry which is preliminary data.</text>
</comment>
<evidence type="ECO:0000313" key="3">
    <source>
        <dbReference type="Proteomes" id="UP001352852"/>
    </source>
</evidence>
<reference evidence="2 3" key="1">
    <citation type="submission" date="2021-06" db="EMBL/GenBank/DDBJ databases">
        <authorList>
            <person name="Palmer J.M."/>
        </authorList>
    </citation>
    <scope>NUCLEOTIDE SEQUENCE [LARGE SCALE GENOMIC DNA]</scope>
    <source>
        <strain evidence="2 3">CL_MEX2019</strain>
        <tissue evidence="2">Muscle</tissue>
    </source>
</reference>
<evidence type="ECO:0000256" key="1">
    <source>
        <dbReference type="SAM" id="MobiDB-lite"/>
    </source>
</evidence>
<dbReference type="EMBL" id="JAHUTJ010033638">
    <property type="protein sequence ID" value="MED6277332.1"/>
    <property type="molecule type" value="Genomic_DNA"/>
</dbReference>
<feature type="compositionally biased region" description="Basic and acidic residues" evidence="1">
    <location>
        <begin position="57"/>
        <end position="68"/>
    </location>
</feature>
<keyword evidence="3" id="KW-1185">Reference proteome</keyword>
<sequence length="99" mass="10947">MDVVYSLKLPDPSPQQPPSSSGEGAMYKRGVSLVQTSPPTRAGQDETVPTPPSEFRSQPHEPQHEFPHRATPNQDTDIEHMPPNPNPMNPLPTGEHPHR</sequence>
<protein>
    <submittedName>
        <fullName evidence="2">Uncharacterized protein</fullName>
    </submittedName>
</protein>
<evidence type="ECO:0000313" key="2">
    <source>
        <dbReference type="EMBL" id="MED6277332.1"/>
    </source>
</evidence>
<name>A0ABU7DQG1_9TELE</name>
<dbReference type="Proteomes" id="UP001352852">
    <property type="component" value="Unassembled WGS sequence"/>
</dbReference>
<accession>A0ABU7DQG1</accession>
<organism evidence="2 3">
    <name type="scientific">Characodon lateralis</name>
    <dbReference type="NCBI Taxonomy" id="208331"/>
    <lineage>
        <taxon>Eukaryota</taxon>
        <taxon>Metazoa</taxon>
        <taxon>Chordata</taxon>
        <taxon>Craniata</taxon>
        <taxon>Vertebrata</taxon>
        <taxon>Euteleostomi</taxon>
        <taxon>Actinopterygii</taxon>
        <taxon>Neopterygii</taxon>
        <taxon>Teleostei</taxon>
        <taxon>Neoteleostei</taxon>
        <taxon>Acanthomorphata</taxon>
        <taxon>Ovalentaria</taxon>
        <taxon>Atherinomorphae</taxon>
        <taxon>Cyprinodontiformes</taxon>
        <taxon>Goodeidae</taxon>
        <taxon>Characodon</taxon>
    </lineage>
</organism>
<proteinExistence type="predicted"/>
<feature type="region of interest" description="Disordered" evidence="1">
    <location>
        <begin position="1"/>
        <end position="99"/>
    </location>
</feature>